<evidence type="ECO:0000259" key="7">
    <source>
        <dbReference type="SMART" id="SM00278"/>
    </source>
</evidence>
<keyword evidence="9" id="KW-1185">Reference proteome</keyword>
<evidence type="ECO:0000313" key="9">
    <source>
        <dbReference type="Proteomes" id="UP001596020"/>
    </source>
</evidence>
<keyword evidence="2 6" id="KW-0227">DNA damage</keyword>
<reference evidence="9" key="1">
    <citation type="journal article" date="2019" name="Int. J. Syst. Evol. Microbiol.">
        <title>The Global Catalogue of Microorganisms (GCM) 10K type strain sequencing project: providing services to taxonomists for standard genome sequencing and annotation.</title>
        <authorList>
            <consortium name="The Broad Institute Genomics Platform"/>
            <consortium name="The Broad Institute Genome Sequencing Center for Infectious Disease"/>
            <person name="Wu L."/>
            <person name="Ma J."/>
        </authorList>
    </citation>
    <scope>NUCLEOTIDE SEQUENCE [LARGE SCALE GENOMIC DNA]</scope>
    <source>
        <strain evidence="9">CGMCC 4.7357</strain>
    </source>
</reference>
<keyword evidence="5 6" id="KW-0234">DNA repair</keyword>
<evidence type="ECO:0000256" key="5">
    <source>
        <dbReference type="ARBA" id="ARBA00023204"/>
    </source>
</evidence>
<comment type="subunit">
    <text evidence="6">Homotetramer. Forms an RuvA(8)-RuvB(12)-Holliday junction (HJ) complex. HJ DNA is sandwiched between 2 RuvA tetramers; dsDNA enters through RuvA and exits via RuvB. An RuvB hexamer assembles on each DNA strand where it exits the tetramer. Each RuvB hexamer is contacted by two RuvA subunits (via domain III) on 2 adjacent RuvB subunits; this complex drives branch migration. In the full resolvosome a probable DNA-RuvA(4)-RuvB(12)-RuvC(2) complex forms which resolves the HJ.</text>
</comment>
<dbReference type="Gene3D" id="2.40.50.140">
    <property type="entry name" value="Nucleic acid-binding proteins"/>
    <property type="match status" value="1"/>
</dbReference>
<dbReference type="CDD" id="cd14332">
    <property type="entry name" value="UBA_RuvA_C"/>
    <property type="match status" value="1"/>
</dbReference>
<dbReference type="InterPro" id="IPR011114">
    <property type="entry name" value="RuvA_C"/>
</dbReference>
<dbReference type="InterPro" id="IPR010994">
    <property type="entry name" value="RuvA_2-like"/>
</dbReference>
<comment type="caution">
    <text evidence="8">The sequence shown here is derived from an EMBL/GenBank/DDBJ whole genome shotgun (WGS) entry which is preliminary data.</text>
</comment>
<dbReference type="Pfam" id="PF14520">
    <property type="entry name" value="HHH_5"/>
    <property type="match status" value="1"/>
</dbReference>
<keyword evidence="1 6" id="KW-0963">Cytoplasm</keyword>
<dbReference type="InterPro" id="IPR000085">
    <property type="entry name" value="RuvA"/>
</dbReference>
<name>A0ABV9K9S9_9PORP</name>
<comment type="domain">
    <text evidence="6">Has three domains with a flexible linker between the domains II and III and assumes an 'L' shape. Domain III is highly mobile and contacts RuvB.</text>
</comment>
<dbReference type="SUPFAM" id="SSF50249">
    <property type="entry name" value="Nucleic acid-binding proteins"/>
    <property type="match status" value="1"/>
</dbReference>
<dbReference type="GO" id="GO:0003678">
    <property type="term" value="F:DNA helicase activity"/>
    <property type="evidence" value="ECO:0007669"/>
    <property type="project" value="UniProtKB-EC"/>
</dbReference>
<dbReference type="Gene3D" id="1.10.8.10">
    <property type="entry name" value="DNA helicase RuvA subunit, C-terminal domain"/>
    <property type="match status" value="1"/>
</dbReference>
<evidence type="ECO:0000256" key="1">
    <source>
        <dbReference type="ARBA" id="ARBA00022490"/>
    </source>
</evidence>
<feature type="domain" description="Helix-hairpin-helix DNA-binding motif class 1" evidence="7">
    <location>
        <begin position="72"/>
        <end position="91"/>
    </location>
</feature>
<evidence type="ECO:0000256" key="2">
    <source>
        <dbReference type="ARBA" id="ARBA00022763"/>
    </source>
</evidence>
<dbReference type="SUPFAM" id="SSF46929">
    <property type="entry name" value="DNA helicase RuvA subunit, C-terminal domain"/>
    <property type="match status" value="1"/>
</dbReference>
<dbReference type="NCBIfam" id="TIGR00084">
    <property type="entry name" value="ruvA"/>
    <property type="match status" value="1"/>
</dbReference>
<gene>
    <name evidence="6 8" type="primary">ruvA</name>
    <name evidence="8" type="ORF">ACFO3G_08810</name>
</gene>
<dbReference type="GO" id="GO:0016787">
    <property type="term" value="F:hydrolase activity"/>
    <property type="evidence" value="ECO:0007669"/>
    <property type="project" value="UniProtKB-KW"/>
</dbReference>
<comment type="similarity">
    <text evidence="6">Belongs to the RuvA family.</text>
</comment>
<accession>A0ABV9K9S9</accession>
<dbReference type="SMART" id="SM00278">
    <property type="entry name" value="HhH1"/>
    <property type="match status" value="2"/>
</dbReference>
<feature type="domain" description="Helix-hairpin-helix DNA-binding motif class 1" evidence="7">
    <location>
        <begin position="107"/>
        <end position="126"/>
    </location>
</feature>
<proteinExistence type="inferred from homology"/>
<dbReference type="InterPro" id="IPR012340">
    <property type="entry name" value="NA-bd_OB-fold"/>
</dbReference>
<comment type="subcellular location">
    <subcellularLocation>
        <location evidence="6">Cytoplasm</location>
    </subcellularLocation>
</comment>
<sequence>MIEYISGPIADLRPTSVVIDCHGIGYLLEISLTTYGTLKDQKSAKLFVSEVIREDSYQLYGFTTDGERDLFLKLTSVSGVGPATARMILSSFAPQDLVEVISLGKVEELKRVKGIGQRTAQRILVDLKGKIDLEVTYGGDSEGVDTSAVSNHNKAISEATTALKLLGFADANIRKVLKTLTSKDPTLGVEQLIKQALRHL</sequence>
<dbReference type="InterPro" id="IPR036267">
    <property type="entry name" value="RuvA_C_sf"/>
</dbReference>
<protein>
    <recommendedName>
        <fullName evidence="6">Holliday junction branch migration complex subunit RuvA</fullName>
    </recommendedName>
</protein>
<dbReference type="Proteomes" id="UP001596020">
    <property type="component" value="Unassembled WGS sequence"/>
</dbReference>
<dbReference type="InterPro" id="IPR003583">
    <property type="entry name" value="Hlx-hairpin-Hlx_DNA-bd_motif"/>
</dbReference>
<dbReference type="Pfam" id="PF07499">
    <property type="entry name" value="RuvA_C"/>
    <property type="match status" value="1"/>
</dbReference>
<evidence type="ECO:0000256" key="3">
    <source>
        <dbReference type="ARBA" id="ARBA00023125"/>
    </source>
</evidence>
<comment type="caution">
    <text evidence="6">Lacks conserved residue(s) required for the propagation of feature annotation.</text>
</comment>
<keyword evidence="8" id="KW-0378">Hydrolase</keyword>
<feature type="region of interest" description="Domain III" evidence="6">
    <location>
        <begin position="152"/>
        <end position="200"/>
    </location>
</feature>
<dbReference type="Gene3D" id="1.10.150.20">
    <property type="entry name" value="5' to 3' exonuclease, C-terminal subdomain"/>
    <property type="match status" value="1"/>
</dbReference>
<evidence type="ECO:0000256" key="4">
    <source>
        <dbReference type="ARBA" id="ARBA00023172"/>
    </source>
</evidence>
<dbReference type="Pfam" id="PF01330">
    <property type="entry name" value="RuvA_N"/>
    <property type="match status" value="1"/>
</dbReference>
<comment type="function">
    <text evidence="6">The RuvA-RuvB-RuvC complex processes Holliday junction (HJ) DNA during genetic recombination and DNA repair, while the RuvA-RuvB complex plays an important role in the rescue of blocked DNA replication forks via replication fork reversal (RFR). RuvA specifically binds to HJ cruciform DNA, conferring on it an open structure. The RuvB hexamer acts as an ATP-dependent pump, pulling dsDNA into and through the RuvAB complex. HJ branch migration allows RuvC to scan DNA until it finds its consensus sequence, where it cleaves and resolves the cruciform DNA.</text>
</comment>
<evidence type="ECO:0000313" key="8">
    <source>
        <dbReference type="EMBL" id="MFC4666693.1"/>
    </source>
</evidence>
<keyword evidence="4 6" id="KW-0233">DNA recombination</keyword>
<dbReference type="InterPro" id="IPR013849">
    <property type="entry name" value="DNA_helicase_Holl-junc_RuvA_I"/>
</dbReference>
<dbReference type="RefSeq" id="WP_380080013.1">
    <property type="nucleotide sequence ID" value="NZ_JBHSGO010000213.1"/>
</dbReference>
<dbReference type="EMBL" id="JBHSGO010000213">
    <property type="protein sequence ID" value="MFC4666693.1"/>
    <property type="molecule type" value="Genomic_DNA"/>
</dbReference>
<keyword evidence="3 6" id="KW-0238">DNA-binding</keyword>
<dbReference type="HAMAP" id="MF_00031">
    <property type="entry name" value="DNA_HJ_migration_RuvA"/>
    <property type="match status" value="1"/>
</dbReference>
<evidence type="ECO:0000256" key="6">
    <source>
        <dbReference type="HAMAP-Rule" id="MF_00031"/>
    </source>
</evidence>
<dbReference type="SUPFAM" id="SSF47781">
    <property type="entry name" value="RuvA domain 2-like"/>
    <property type="match status" value="1"/>
</dbReference>
<organism evidence="8 9">
    <name type="scientific">Falsiporphyromonas endometrii</name>
    <dbReference type="NCBI Taxonomy" id="1387297"/>
    <lineage>
        <taxon>Bacteria</taxon>
        <taxon>Pseudomonadati</taxon>
        <taxon>Bacteroidota</taxon>
        <taxon>Bacteroidia</taxon>
        <taxon>Bacteroidales</taxon>
        <taxon>Porphyromonadaceae</taxon>
        <taxon>Falsiporphyromonas</taxon>
    </lineage>
</organism>